<accession>A0A8D8X0E2</accession>
<evidence type="ECO:0000313" key="2">
    <source>
        <dbReference type="EMBL" id="CAG6677060.1"/>
    </source>
</evidence>
<name>A0A8D8X0E2_9HEMI</name>
<sequence>MRQNRSIIYSLSDWSKLHLYLSENQRFEDSVDRKRQEWANTREKSKQLKETFVGSKDEEKLKLKLQRDKEKYEKELKKNQEQRKRENLKIIEQTKLALKKNKDGWKALDSALRLADTLRERRKQLEFQEKIKQVEKDIEKKYADKIFQNAQEFQEEKLREKQEKFLRKNENFERATKSLQELWAERDRLRKIQIKEEIEEVARVKSEIKAIENAEKQKKEETKKIVEKITQESFELEMRKKEKEKIEEELDKATLHVIKQTTLEITNVKNKLMQERHNAEAEKRNRIQQHLASIMRAEENNEEERLKNDLAKAEQRQILEGVLISPKQGCSSLL</sequence>
<feature type="coiled-coil region" evidence="1">
    <location>
        <begin position="55"/>
        <end position="316"/>
    </location>
</feature>
<protein>
    <recommendedName>
        <fullName evidence="3">Trichohyalin-plectin-homology domain-containing protein</fullName>
    </recommendedName>
</protein>
<organism evidence="2">
    <name type="scientific">Cacopsylla melanoneura</name>
    <dbReference type="NCBI Taxonomy" id="428564"/>
    <lineage>
        <taxon>Eukaryota</taxon>
        <taxon>Metazoa</taxon>
        <taxon>Ecdysozoa</taxon>
        <taxon>Arthropoda</taxon>
        <taxon>Hexapoda</taxon>
        <taxon>Insecta</taxon>
        <taxon>Pterygota</taxon>
        <taxon>Neoptera</taxon>
        <taxon>Paraneoptera</taxon>
        <taxon>Hemiptera</taxon>
        <taxon>Sternorrhyncha</taxon>
        <taxon>Psylloidea</taxon>
        <taxon>Psyllidae</taxon>
        <taxon>Psyllinae</taxon>
        <taxon>Cacopsylla</taxon>
    </lineage>
</organism>
<evidence type="ECO:0000256" key="1">
    <source>
        <dbReference type="SAM" id="Coils"/>
    </source>
</evidence>
<evidence type="ECO:0008006" key="3">
    <source>
        <dbReference type="Google" id="ProtNLM"/>
    </source>
</evidence>
<keyword evidence="1" id="KW-0175">Coiled coil</keyword>
<dbReference type="AlphaFoldDB" id="A0A8D8X0E2"/>
<reference evidence="2" key="1">
    <citation type="submission" date="2021-05" db="EMBL/GenBank/DDBJ databases">
        <authorList>
            <person name="Alioto T."/>
            <person name="Alioto T."/>
            <person name="Gomez Garrido J."/>
        </authorList>
    </citation>
    <scope>NUCLEOTIDE SEQUENCE</scope>
</reference>
<proteinExistence type="predicted"/>
<dbReference type="EMBL" id="HBUF01241293">
    <property type="protein sequence ID" value="CAG6677060.1"/>
    <property type="molecule type" value="Transcribed_RNA"/>
</dbReference>